<evidence type="ECO:0000256" key="1">
    <source>
        <dbReference type="ARBA" id="ARBA00008814"/>
    </source>
</evidence>
<dbReference type="PROSITE" id="PS50983">
    <property type="entry name" value="FE_B12_PBP"/>
    <property type="match status" value="1"/>
</dbReference>
<evidence type="ECO:0000256" key="2">
    <source>
        <dbReference type="SAM" id="SignalP"/>
    </source>
</evidence>
<feature type="domain" description="Fe/B12 periplasmic-binding" evidence="3">
    <location>
        <begin position="63"/>
        <end position="360"/>
    </location>
</feature>
<gene>
    <name evidence="4" type="ORF">nbrc107696_10510</name>
</gene>
<comment type="similarity">
    <text evidence="1">Belongs to the bacterial solute-binding protein 8 family.</text>
</comment>
<dbReference type="InterPro" id="IPR002491">
    <property type="entry name" value="ABC_transptr_periplasmic_BD"/>
</dbReference>
<dbReference type="Proteomes" id="UP000444960">
    <property type="component" value="Unassembled WGS sequence"/>
</dbReference>
<dbReference type="EMBL" id="BJOV01000002">
    <property type="protein sequence ID" value="GEE00605.1"/>
    <property type="molecule type" value="Genomic_DNA"/>
</dbReference>
<name>A0A7I9V5B6_9ACTN</name>
<keyword evidence="5" id="KW-1185">Reference proteome</keyword>
<protein>
    <submittedName>
        <fullName evidence="4">Iron transporter</fullName>
    </submittedName>
</protein>
<dbReference type="InterPro" id="IPR050902">
    <property type="entry name" value="ABC_Transporter_SBP"/>
</dbReference>
<dbReference type="Gene3D" id="3.40.50.1980">
    <property type="entry name" value="Nitrogenase molybdenum iron protein domain"/>
    <property type="match status" value="2"/>
</dbReference>
<evidence type="ECO:0000259" key="3">
    <source>
        <dbReference type="PROSITE" id="PS50983"/>
    </source>
</evidence>
<dbReference type="Pfam" id="PF01497">
    <property type="entry name" value="Peripla_BP_2"/>
    <property type="match status" value="1"/>
</dbReference>
<dbReference type="PROSITE" id="PS51257">
    <property type="entry name" value="PROKAR_LIPOPROTEIN"/>
    <property type="match status" value="1"/>
</dbReference>
<evidence type="ECO:0000313" key="5">
    <source>
        <dbReference type="Proteomes" id="UP000444960"/>
    </source>
</evidence>
<accession>A0A7I9V5B6</accession>
<feature type="chain" id="PRO_5029912574" evidence="2">
    <location>
        <begin position="33"/>
        <end position="360"/>
    </location>
</feature>
<reference evidence="5" key="1">
    <citation type="submission" date="2019-06" db="EMBL/GenBank/DDBJ databases">
        <title>Gordonia isolated from sludge of a wastewater treatment plant.</title>
        <authorList>
            <person name="Tamura T."/>
            <person name="Aoyama K."/>
            <person name="Kang Y."/>
            <person name="Saito S."/>
            <person name="Akiyama N."/>
            <person name="Yazawa K."/>
            <person name="Gonoi T."/>
            <person name="Mikami Y."/>
        </authorList>
    </citation>
    <scope>NUCLEOTIDE SEQUENCE [LARGE SCALE GENOMIC DNA]</scope>
    <source>
        <strain evidence="5">NBRC 107696</strain>
    </source>
</reference>
<evidence type="ECO:0000313" key="4">
    <source>
        <dbReference type="EMBL" id="GEE00605.1"/>
    </source>
</evidence>
<dbReference type="PANTHER" id="PTHR30535">
    <property type="entry name" value="VITAMIN B12-BINDING PROTEIN"/>
    <property type="match status" value="1"/>
</dbReference>
<organism evidence="4 5">
    <name type="scientific">Gordonia spumicola</name>
    <dbReference type="NCBI Taxonomy" id="589161"/>
    <lineage>
        <taxon>Bacteria</taxon>
        <taxon>Bacillati</taxon>
        <taxon>Actinomycetota</taxon>
        <taxon>Actinomycetes</taxon>
        <taxon>Mycobacteriales</taxon>
        <taxon>Gordoniaceae</taxon>
        <taxon>Gordonia</taxon>
    </lineage>
</organism>
<dbReference type="PANTHER" id="PTHR30535:SF4">
    <property type="entry name" value="HEMIN-BINDING PERIPLASMIC PROTEIN HMUT"/>
    <property type="match status" value="1"/>
</dbReference>
<comment type="caution">
    <text evidence="4">The sequence shown here is derived from an EMBL/GenBank/DDBJ whole genome shotgun (WGS) entry which is preliminary data.</text>
</comment>
<keyword evidence="2" id="KW-0732">Signal</keyword>
<feature type="signal peptide" evidence="2">
    <location>
        <begin position="1"/>
        <end position="32"/>
    </location>
</feature>
<proteinExistence type="inferred from homology"/>
<sequence length="360" mass="37360">MHGRRRQVPAAGFLLCATTALTVAACSTGAEAGDQAGAVSDAGYPVTVQNCGFTEKFVGAPERVMILSGASVGEAETMIELDLGSAVLANAQKYGVSDIPGMVEKVAALPTDGLKLNDSADITAEQILARRPDLVISTWSGGFDPKYGGVTRENLAAAGIRTLVNPVNCAYGKAADVTPEETKAYETASVESSFDFVRLLGAVFGVPDKAKEVVDALKQKLETTADMVSAQHPRKKMLLAFPDMSAMNSNGLPAVMSGGIYDAVIRSAGGEPTFADGGPSFTSGLSAEQLASADVDVLVLGKFRPETDLSAEAQRLFAAYPQWSASKTKTYVAVSDGAYIGPANAYAVEKIAAAAYPDAN</sequence>
<dbReference type="AlphaFoldDB" id="A0A7I9V5B6"/>
<dbReference type="SUPFAM" id="SSF53807">
    <property type="entry name" value="Helical backbone' metal receptor"/>
    <property type="match status" value="1"/>
</dbReference>